<dbReference type="RefSeq" id="WP_186917769.1">
    <property type="nucleotide sequence ID" value="NZ_JACOFZ010000010.1"/>
</dbReference>
<evidence type="ECO:0000256" key="2">
    <source>
        <dbReference type="SAM" id="SignalP"/>
    </source>
</evidence>
<keyword evidence="2" id="KW-0732">Signal</keyword>
<dbReference type="EMBL" id="JACOFZ010000010">
    <property type="protein sequence ID" value="MBC3883148.1"/>
    <property type="molecule type" value="Genomic_DNA"/>
</dbReference>
<gene>
    <name evidence="3" type="ORF">H8K36_17265</name>
</gene>
<evidence type="ECO:0008006" key="5">
    <source>
        <dbReference type="Google" id="ProtNLM"/>
    </source>
</evidence>
<proteinExistence type="predicted"/>
<keyword evidence="1" id="KW-0472">Membrane</keyword>
<sequence length="147" mass="16625">MKYLEGIKRALAIVILACFFLPLSQCTTVVQENGKPDAKMVSKTEQYVPYKAIHFESIDEILVISIFVWPLGFWALNRKTRSKRSAVLISLTELLCGIASLAYLAYLFLFWTEIKWAGIVVTVAFALSVLLSIRLILYHALREPSTP</sequence>
<protein>
    <recommendedName>
        <fullName evidence="5">Transmembrane protein</fullName>
    </recommendedName>
</protein>
<accession>A0A923HSG2</accession>
<feature type="transmembrane region" description="Helical" evidence="1">
    <location>
        <begin position="57"/>
        <end position="76"/>
    </location>
</feature>
<organism evidence="3 4">
    <name type="scientific">Undibacterium nitidum</name>
    <dbReference type="NCBI Taxonomy" id="2762298"/>
    <lineage>
        <taxon>Bacteria</taxon>
        <taxon>Pseudomonadati</taxon>
        <taxon>Pseudomonadota</taxon>
        <taxon>Betaproteobacteria</taxon>
        <taxon>Burkholderiales</taxon>
        <taxon>Oxalobacteraceae</taxon>
        <taxon>Undibacterium</taxon>
    </lineage>
</organism>
<evidence type="ECO:0000256" key="1">
    <source>
        <dbReference type="SAM" id="Phobius"/>
    </source>
</evidence>
<feature type="chain" id="PRO_5037139727" description="Transmembrane protein" evidence="2">
    <location>
        <begin position="27"/>
        <end position="147"/>
    </location>
</feature>
<reference evidence="3" key="1">
    <citation type="submission" date="2020-08" db="EMBL/GenBank/DDBJ databases">
        <title>Novel species isolated from subtropical streams in China.</title>
        <authorList>
            <person name="Lu H."/>
        </authorList>
    </citation>
    <scope>NUCLEOTIDE SEQUENCE</scope>
    <source>
        <strain evidence="3">LX22W</strain>
    </source>
</reference>
<evidence type="ECO:0000313" key="3">
    <source>
        <dbReference type="EMBL" id="MBC3883148.1"/>
    </source>
</evidence>
<keyword evidence="1" id="KW-0812">Transmembrane</keyword>
<dbReference type="AlphaFoldDB" id="A0A923HSG2"/>
<keyword evidence="4" id="KW-1185">Reference proteome</keyword>
<evidence type="ECO:0000313" key="4">
    <source>
        <dbReference type="Proteomes" id="UP000627446"/>
    </source>
</evidence>
<keyword evidence="1" id="KW-1133">Transmembrane helix</keyword>
<feature type="transmembrane region" description="Helical" evidence="1">
    <location>
        <begin position="88"/>
        <end position="110"/>
    </location>
</feature>
<feature type="signal peptide" evidence="2">
    <location>
        <begin position="1"/>
        <end position="26"/>
    </location>
</feature>
<name>A0A923HSG2_9BURK</name>
<feature type="transmembrane region" description="Helical" evidence="1">
    <location>
        <begin position="116"/>
        <end position="137"/>
    </location>
</feature>
<dbReference type="Proteomes" id="UP000627446">
    <property type="component" value="Unassembled WGS sequence"/>
</dbReference>
<comment type="caution">
    <text evidence="3">The sequence shown here is derived from an EMBL/GenBank/DDBJ whole genome shotgun (WGS) entry which is preliminary data.</text>
</comment>